<accession>A0ACA9LI70</accession>
<comment type="caution">
    <text evidence="1">The sequence shown here is derived from an EMBL/GenBank/DDBJ whole genome shotgun (WGS) entry which is preliminary data.</text>
</comment>
<name>A0ACA9LI70_9GLOM</name>
<sequence>MDKSCNKCKKVFGATEGRYTGDIERKGKKVPLTLCKNCIVCDNCKNAQAIAEVEGKDFYFVCQKCKDDLNDSGKICTFCKKSITSGGYHSSPDKPGIIACDNCLSELAKPKNYDTNAKIY</sequence>
<proteinExistence type="predicted"/>
<gene>
    <name evidence="1" type="ORF">SPELUC_LOCUS4413</name>
</gene>
<dbReference type="Proteomes" id="UP000789366">
    <property type="component" value="Unassembled WGS sequence"/>
</dbReference>
<dbReference type="EMBL" id="CAJVPW010003921">
    <property type="protein sequence ID" value="CAG8532081.1"/>
    <property type="molecule type" value="Genomic_DNA"/>
</dbReference>
<protein>
    <submittedName>
        <fullName evidence="1">14533_t:CDS:1</fullName>
    </submittedName>
</protein>
<organism evidence="1 2">
    <name type="scientific">Cetraspora pellucida</name>
    <dbReference type="NCBI Taxonomy" id="1433469"/>
    <lineage>
        <taxon>Eukaryota</taxon>
        <taxon>Fungi</taxon>
        <taxon>Fungi incertae sedis</taxon>
        <taxon>Mucoromycota</taxon>
        <taxon>Glomeromycotina</taxon>
        <taxon>Glomeromycetes</taxon>
        <taxon>Diversisporales</taxon>
        <taxon>Gigasporaceae</taxon>
        <taxon>Cetraspora</taxon>
    </lineage>
</organism>
<reference evidence="1" key="1">
    <citation type="submission" date="2021-06" db="EMBL/GenBank/DDBJ databases">
        <authorList>
            <person name="Kallberg Y."/>
            <person name="Tangrot J."/>
            <person name="Rosling A."/>
        </authorList>
    </citation>
    <scope>NUCLEOTIDE SEQUENCE</scope>
    <source>
        <strain evidence="1">28 12/20/2015</strain>
    </source>
</reference>
<evidence type="ECO:0000313" key="1">
    <source>
        <dbReference type="EMBL" id="CAG8532081.1"/>
    </source>
</evidence>
<evidence type="ECO:0000313" key="2">
    <source>
        <dbReference type="Proteomes" id="UP000789366"/>
    </source>
</evidence>
<keyword evidence="2" id="KW-1185">Reference proteome</keyword>